<dbReference type="CDD" id="cd04590">
    <property type="entry name" value="CBS_pair_CorC_HlyC_assoc"/>
    <property type="match status" value="1"/>
</dbReference>
<feature type="domain" description="CBS" evidence="4">
    <location>
        <begin position="123"/>
        <end position="182"/>
    </location>
</feature>
<sequence length="250" mass="27345">MSVSPALFGTMLSFAVPFLAVLSLEWWGGRRPFRAGTSWALVWSLMTGGIAVATLLPDVVGPVPAILISPILILFALVVGWIRSRPPGEKECDPGTEPELEPADQELFNRVLTLRSTPAGKIMTPAEKIVYCRSSATVEDLRTVIQRSGYSRIPIMDSMKGPVRGFVQAKDLAASLHNEGSVKRAVEFSKDIIRVGPREPVSRLLDAFRQRRIHLALVADGRGRPMGMVTLGDIYRHLLGVKTKPPRPAS</sequence>
<dbReference type="InterPro" id="IPR000644">
    <property type="entry name" value="CBS_dom"/>
</dbReference>
<dbReference type="InterPro" id="IPR044751">
    <property type="entry name" value="Ion_transp-like_CBS"/>
</dbReference>
<dbReference type="Proteomes" id="UP000777784">
    <property type="component" value="Unassembled WGS sequence"/>
</dbReference>
<dbReference type="EMBL" id="JAHJDP010000012">
    <property type="protein sequence ID" value="MBU2689704.1"/>
    <property type="molecule type" value="Genomic_DNA"/>
</dbReference>
<dbReference type="InterPro" id="IPR051676">
    <property type="entry name" value="UPF0053_domain"/>
</dbReference>
<gene>
    <name evidence="5" type="ORF">KJ970_02175</name>
</gene>
<evidence type="ECO:0000256" key="3">
    <source>
        <dbReference type="SAM" id="Phobius"/>
    </source>
</evidence>
<feature type="transmembrane region" description="Helical" evidence="3">
    <location>
        <begin position="63"/>
        <end position="82"/>
    </location>
</feature>
<feature type="transmembrane region" description="Helical" evidence="3">
    <location>
        <begin position="39"/>
        <end position="57"/>
    </location>
</feature>
<evidence type="ECO:0000256" key="2">
    <source>
        <dbReference type="PROSITE-ProRule" id="PRU00703"/>
    </source>
</evidence>
<dbReference type="Gene3D" id="3.10.580.10">
    <property type="entry name" value="CBS-domain"/>
    <property type="match status" value="1"/>
</dbReference>
<protein>
    <submittedName>
        <fullName evidence="5">CBS domain-containing protein</fullName>
    </submittedName>
</protein>
<keyword evidence="3" id="KW-1133">Transmembrane helix</keyword>
<dbReference type="PANTHER" id="PTHR43099">
    <property type="entry name" value="UPF0053 PROTEIN YRKA"/>
    <property type="match status" value="1"/>
</dbReference>
<proteinExistence type="predicted"/>
<evidence type="ECO:0000313" key="5">
    <source>
        <dbReference type="EMBL" id="MBU2689704.1"/>
    </source>
</evidence>
<name>A0A948RWU2_UNCEI</name>
<dbReference type="Pfam" id="PF00571">
    <property type="entry name" value="CBS"/>
    <property type="match status" value="2"/>
</dbReference>
<keyword evidence="2" id="KW-0129">CBS domain</keyword>
<comment type="caution">
    <text evidence="5">The sequence shown here is derived from an EMBL/GenBank/DDBJ whole genome shotgun (WGS) entry which is preliminary data.</text>
</comment>
<organism evidence="5 6">
    <name type="scientific">Eiseniibacteriota bacterium</name>
    <dbReference type="NCBI Taxonomy" id="2212470"/>
    <lineage>
        <taxon>Bacteria</taxon>
        <taxon>Candidatus Eiseniibacteriota</taxon>
    </lineage>
</organism>
<dbReference type="PANTHER" id="PTHR43099:SF5">
    <property type="entry name" value="HLYC_CORC FAMILY TRANSPORTER"/>
    <property type="match status" value="1"/>
</dbReference>
<dbReference type="InterPro" id="IPR046342">
    <property type="entry name" value="CBS_dom_sf"/>
</dbReference>
<evidence type="ECO:0000313" key="6">
    <source>
        <dbReference type="Proteomes" id="UP000777784"/>
    </source>
</evidence>
<keyword evidence="3" id="KW-0812">Transmembrane</keyword>
<keyword evidence="3" id="KW-0472">Membrane</keyword>
<accession>A0A948RWU2</accession>
<dbReference type="SUPFAM" id="SSF54631">
    <property type="entry name" value="CBS-domain pair"/>
    <property type="match status" value="1"/>
</dbReference>
<dbReference type="AlphaFoldDB" id="A0A948RWU2"/>
<dbReference type="PROSITE" id="PS51371">
    <property type="entry name" value="CBS"/>
    <property type="match status" value="2"/>
</dbReference>
<reference evidence="5" key="1">
    <citation type="submission" date="2021-05" db="EMBL/GenBank/DDBJ databases">
        <title>Energy efficiency and biological interactions define the core microbiome of deep oligotrophic groundwater.</title>
        <authorList>
            <person name="Mehrshad M."/>
            <person name="Lopez-Fernandez M."/>
            <person name="Bell E."/>
            <person name="Bernier-Latmani R."/>
            <person name="Bertilsson S."/>
            <person name="Dopson M."/>
        </authorList>
    </citation>
    <scope>NUCLEOTIDE SEQUENCE</scope>
    <source>
        <strain evidence="5">Modern_marine.mb.64</strain>
    </source>
</reference>
<feature type="transmembrane region" description="Helical" evidence="3">
    <location>
        <begin position="6"/>
        <end position="27"/>
    </location>
</feature>
<keyword evidence="1" id="KW-0677">Repeat</keyword>
<dbReference type="SMART" id="SM00116">
    <property type="entry name" value="CBS"/>
    <property type="match status" value="2"/>
</dbReference>
<feature type="domain" description="CBS" evidence="4">
    <location>
        <begin position="188"/>
        <end position="250"/>
    </location>
</feature>
<evidence type="ECO:0000256" key="1">
    <source>
        <dbReference type="ARBA" id="ARBA00022737"/>
    </source>
</evidence>
<evidence type="ECO:0000259" key="4">
    <source>
        <dbReference type="PROSITE" id="PS51371"/>
    </source>
</evidence>